<reference evidence="4" key="3">
    <citation type="submission" date="2018-08" db="UniProtKB">
        <authorList>
            <consortium name="EnsemblPlants"/>
        </authorList>
    </citation>
    <scope>IDENTIFICATION</scope>
    <source>
        <strain evidence="4">cv. Bd21</strain>
    </source>
</reference>
<organism evidence="3">
    <name type="scientific">Brachypodium distachyon</name>
    <name type="common">Purple false brome</name>
    <name type="synonym">Trachynia distachya</name>
    <dbReference type="NCBI Taxonomy" id="15368"/>
    <lineage>
        <taxon>Eukaryota</taxon>
        <taxon>Viridiplantae</taxon>
        <taxon>Streptophyta</taxon>
        <taxon>Embryophyta</taxon>
        <taxon>Tracheophyta</taxon>
        <taxon>Spermatophyta</taxon>
        <taxon>Magnoliopsida</taxon>
        <taxon>Liliopsida</taxon>
        <taxon>Poales</taxon>
        <taxon>Poaceae</taxon>
        <taxon>BOP clade</taxon>
        <taxon>Pooideae</taxon>
        <taxon>Stipodae</taxon>
        <taxon>Brachypodieae</taxon>
        <taxon>Brachypodium</taxon>
    </lineage>
</organism>
<feature type="domain" description="BTB" evidence="2">
    <location>
        <begin position="8"/>
        <end position="110"/>
    </location>
</feature>
<dbReference type="SUPFAM" id="SSF54695">
    <property type="entry name" value="POZ domain"/>
    <property type="match status" value="1"/>
</dbReference>
<dbReference type="InterPro" id="IPR015943">
    <property type="entry name" value="WD40/YVTN_repeat-like_dom_sf"/>
</dbReference>
<dbReference type="GO" id="GO:0051260">
    <property type="term" value="P:protein homooligomerization"/>
    <property type="evidence" value="ECO:0007669"/>
    <property type="project" value="InterPro"/>
</dbReference>
<evidence type="ECO:0000259" key="2">
    <source>
        <dbReference type="SMART" id="SM00225"/>
    </source>
</evidence>
<dbReference type="Gramene" id="KQJ86389">
    <property type="protein sequence ID" value="KQJ86389"/>
    <property type="gene ID" value="BRADI_4g05120v3"/>
</dbReference>
<comment type="pathway">
    <text evidence="1">Protein modification; protein ubiquitination.</text>
</comment>
<dbReference type="Pfam" id="PF02214">
    <property type="entry name" value="BTB_2"/>
    <property type="match status" value="1"/>
</dbReference>
<dbReference type="PANTHER" id="PTHR14499:SF77">
    <property type="entry name" value="OS02G0612700 PROTEIN"/>
    <property type="match status" value="1"/>
</dbReference>
<reference evidence="3" key="2">
    <citation type="submission" date="2017-06" db="EMBL/GenBank/DDBJ databases">
        <title>WGS assembly of Brachypodium distachyon.</title>
        <authorList>
            <consortium name="The International Brachypodium Initiative"/>
            <person name="Lucas S."/>
            <person name="Harmon-Smith M."/>
            <person name="Lail K."/>
            <person name="Tice H."/>
            <person name="Grimwood J."/>
            <person name="Bruce D."/>
            <person name="Barry K."/>
            <person name="Shu S."/>
            <person name="Lindquist E."/>
            <person name="Wang M."/>
            <person name="Pitluck S."/>
            <person name="Vogel J.P."/>
            <person name="Garvin D.F."/>
            <person name="Mockler T.C."/>
            <person name="Schmutz J."/>
            <person name="Rokhsar D."/>
            <person name="Bevan M.W."/>
        </authorList>
    </citation>
    <scope>NUCLEOTIDE SEQUENCE</scope>
    <source>
        <strain evidence="3">Bd21</strain>
    </source>
</reference>
<accession>A0A0Q3L1R3</accession>
<dbReference type="EnsemblPlants" id="KQJ86389">
    <property type="protein sequence ID" value="KQJ86389"/>
    <property type="gene ID" value="BRADI_4g05120v3"/>
</dbReference>
<dbReference type="CDD" id="cd18316">
    <property type="entry name" value="BTB_POZ_KCTD-like"/>
    <property type="match status" value="1"/>
</dbReference>
<dbReference type="SUPFAM" id="SSF50998">
    <property type="entry name" value="Quinoprotein alcohol dehydrogenase-like"/>
    <property type="match status" value="1"/>
</dbReference>
<proteinExistence type="predicted"/>
<dbReference type="Gene3D" id="2.130.10.10">
    <property type="entry name" value="YVTN repeat-like/Quinoprotein amine dehydrogenase"/>
    <property type="match status" value="1"/>
</dbReference>
<evidence type="ECO:0000313" key="4">
    <source>
        <dbReference type="EnsemblPlants" id="KQJ86389"/>
    </source>
</evidence>
<protein>
    <recommendedName>
        <fullName evidence="2">BTB domain-containing protein</fullName>
    </recommendedName>
</protein>
<dbReference type="Pfam" id="PF25279">
    <property type="entry name" value="Beta_prop_At2g24240"/>
    <property type="match status" value="1"/>
</dbReference>
<evidence type="ECO:0000256" key="1">
    <source>
        <dbReference type="ARBA" id="ARBA00004906"/>
    </source>
</evidence>
<dbReference type="InterPro" id="IPR000210">
    <property type="entry name" value="BTB/POZ_dom"/>
</dbReference>
<dbReference type="PANTHER" id="PTHR14499">
    <property type="entry name" value="POTASSIUM CHANNEL TETRAMERIZATION DOMAIN-CONTAINING"/>
    <property type="match status" value="1"/>
</dbReference>
<dbReference type="Gene3D" id="3.30.710.10">
    <property type="entry name" value="Potassium Channel Kv1.1, Chain A"/>
    <property type="match status" value="1"/>
</dbReference>
<dbReference type="EMBL" id="CM000883">
    <property type="protein sequence ID" value="KQJ86389.1"/>
    <property type="molecule type" value="Genomic_DNA"/>
</dbReference>
<dbReference type="OrthoDB" id="2414723at2759"/>
<gene>
    <name evidence="3" type="ORF">BRADI_4g05120v3</name>
</gene>
<dbReference type="InParanoid" id="A0A0Q3L1R3"/>
<dbReference type="Proteomes" id="UP000008810">
    <property type="component" value="Chromosome 4"/>
</dbReference>
<reference evidence="3 4" key="1">
    <citation type="journal article" date="2010" name="Nature">
        <title>Genome sequencing and analysis of the model grass Brachypodium distachyon.</title>
        <authorList>
            <consortium name="International Brachypodium Initiative"/>
        </authorList>
    </citation>
    <scope>NUCLEOTIDE SEQUENCE [LARGE SCALE GENOMIC DNA]</scope>
    <source>
        <strain evidence="3 4">Bd21</strain>
    </source>
</reference>
<dbReference type="AlphaFoldDB" id="A0A0Q3L1R3"/>
<dbReference type="InterPro" id="IPR011047">
    <property type="entry name" value="Quinoprotein_ADH-like_sf"/>
</dbReference>
<name>A0A0Q3L1R3_BRADI</name>
<dbReference type="InterPro" id="IPR057441">
    <property type="entry name" value="Beta_prop_At2g24240"/>
</dbReference>
<keyword evidence="5" id="KW-1185">Reference proteome</keyword>
<evidence type="ECO:0000313" key="5">
    <source>
        <dbReference type="Proteomes" id="UP000008810"/>
    </source>
</evidence>
<dbReference type="InterPro" id="IPR011333">
    <property type="entry name" value="SKP1/BTB/POZ_sf"/>
</dbReference>
<dbReference type="InterPro" id="IPR003131">
    <property type="entry name" value="T1-type_BTB"/>
</dbReference>
<dbReference type="STRING" id="15368.A0A0Q3L1R3"/>
<evidence type="ECO:0000313" key="3">
    <source>
        <dbReference type="EMBL" id="KQJ86389.1"/>
    </source>
</evidence>
<sequence>MEPAKAAGRVRVNVGGRVFETAASTLASAGRVTMLGAMVDVDASWNASGMPEYFIDRDPACFGALLGMLCSGELHVPPDVPERQLFREALYYGLLDRVRAARVPELDGDDRLRLAASLQPPPDATAVRAAPDGGCCVAQGSTVRLYNWMLEELPAAPVRDAAYLDASTLVVGAGSGMAAFSTRTGGLTHHFRSATRSPFTPRALAYDDKKSTFASSKASLYLPSEHDGIGAWDCSTGEQLAGSFFPDRPGFAFSDAAKLQWLETTGALLVVSTEASGINNKDRPFLALLDSRDTSVVWSCSDRTTLADVVDAVMMEDGRWVCVVNKFHELGFLDVRKNDDHGSGVLQSWRPMAEPVSHYPKLAAHGGLLVASRNDTVSVYSGPHRVLTSTLWGSGGAIGDLAIGGDRLFALHNEENVVDVWEALPPPII</sequence>
<dbReference type="SMART" id="SM00225">
    <property type="entry name" value="BTB"/>
    <property type="match status" value="1"/>
</dbReference>